<dbReference type="PRINTS" id="PR01226">
    <property type="entry name" value="EXPANSIN"/>
</dbReference>
<dbReference type="GO" id="GO:0005576">
    <property type="term" value="C:extracellular region"/>
    <property type="evidence" value="ECO:0007669"/>
    <property type="project" value="InterPro"/>
</dbReference>
<dbReference type="GO" id="GO:0016020">
    <property type="term" value="C:membrane"/>
    <property type="evidence" value="ECO:0007669"/>
    <property type="project" value="UniProtKB-SubCell"/>
</dbReference>
<evidence type="ECO:0000259" key="5">
    <source>
        <dbReference type="PROSITE" id="PS50842"/>
    </source>
</evidence>
<dbReference type="STRING" id="43335.A0A4U5PZT4"/>
<keyword evidence="3 4" id="KW-0961">Cell wall biogenesis/degradation</keyword>
<dbReference type="InterPro" id="IPR036908">
    <property type="entry name" value="RlpA-like_sf"/>
</dbReference>
<dbReference type="InterPro" id="IPR009009">
    <property type="entry name" value="RlpA-like_DPBB"/>
</dbReference>
<name>A0A4U5PZT4_POPAL</name>
<evidence type="ECO:0000256" key="1">
    <source>
        <dbReference type="ARBA" id="ARBA00022525"/>
    </source>
</evidence>
<evidence type="ECO:0000256" key="2">
    <source>
        <dbReference type="ARBA" id="ARBA00022729"/>
    </source>
</evidence>
<comment type="function">
    <text evidence="4">Causes loosening and extension of plant cell walls by disrupting non-covalent bonding between cellulose microfibrils and matrix glucans. No enzymatic activity has been found.</text>
</comment>
<evidence type="ECO:0000256" key="4">
    <source>
        <dbReference type="RuleBase" id="RU365023"/>
    </source>
</evidence>
<dbReference type="InterPro" id="IPR002963">
    <property type="entry name" value="Expansin"/>
</dbReference>
<dbReference type="CDD" id="cd22274">
    <property type="entry name" value="DPBB_EXPA_N"/>
    <property type="match status" value="1"/>
</dbReference>
<sequence length="156" mass="17625">MEVKKLIDFTTRQPKRKRTFFHKEKIIWFRKMNFLGYMAILIFLTISKNVEGYGTAWTRAHATFCGACGYGNLYIQGYGTNTTALSIALFTNGFSCGSFYEIICANDKRWCLPVSIIVTATNFCPPNLALPNDNGGWCNPPQQHFDLSQPVFSGEV</sequence>
<accession>A0A4U5PZT4</accession>
<proteinExistence type="inferred from homology"/>
<dbReference type="GO" id="GO:0009664">
    <property type="term" value="P:plant-type cell wall organization"/>
    <property type="evidence" value="ECO:0007669"/>
    <property type="project" value="InterPro"/>
</dbReference>
<dbReference type="Pfam" id="PF03330">
    <property type="entry name" value="DPBB_1"/>
    <property type="match status" value="1"/>
</dbReference>
<dbReference type="Gene3D" id="2.40.40.10">
    <property type="entry name" value="RlpA-like domain"/>
    <property type="match status" value="1"/>
</dbReference>
<protein>
    <recommendedName>
        <fullName evidence="4">Expansin</fullName>
    </recommendedName>
</protein>
<dbReference type="PANTHER" id="PTHR31867">
    <property type="entry name" value="EXPANSIN-A15"/>
    <property type="match status" value="1"/>
</dbReference>
<feature type="domain" description="Expansin-like EG45" evidence="5">
    <location>
        <begin position="65"/>
        <end position="156"/>
    </location>
</feature>
<keyword evidence="4" id="KW-0134">Cell wall</keyword>
<comment type="subcellular location">
    <subcellularLocation>
        <location evidence="4">Secreted</location>
        <location evidence="4">Cell wall</location>
    </subcellularLocation>
    <subcellularLocation>
        <location evidence="4">Membrane</location>
        <topology evidence="4">Peripheral membrane protein</topology>
    </subcellularLocation>
</comment>
<dbReference type="AlphaFoldDB" id="A0A4U5PZT4"/>
<evidence type="ECO:0000256" key="3">
    <source>
        <dbReference type="ARBA" id="ARBA00023316"/>
    </source>
</evidence>
<organism evidence="6">
    <name type="scientific">Populus alba</name>
    <name type="common">White poplar</name>
    <dbReference type="NCBI Taxonomy" id="43335"/>
    <lineage>
        <taxon>Eukaryota</taxon>
        <taxon>Viridiplantae</taxon>
        <taxon>Streptophyta</taxon>
        <taxon>Embryophyta</taxon>
        <taxon>Tracheophyta</taxon>
        <taxon>Spermatophyta</taxon>
        <taxon>Magnoliopsida</taxon>
        <taxon>eudicotyledons</taxon>
        <taxon>Gunneridae</taxon>
        <taxon>Pentapetalae</taxon>
        <taxon>rosids</taxon>
        <taxon>fabids</taxon>
        <taxon>Malpighiales</taxon>
        <taxon>Salicaceae</taxon>
        <taxon>Saliceae</taxon>
        <taxon>Populus</taxon>
    </lineage>
</organism>
<dbReference type="EMBL" id="RCHU01000510">
    <property type="protein sequence ID" value="TKS02859.1"/>
    <property type="molecule type" value="Genomic_DNA"/>
</dbReference>
<dbReference type="SUPFAM" id="SSF50685">
    <property type="entry name" value="Barwin-like endoglucanases"/>
    <property type="match status" value="1"/>
</dbReference>
<keyword evidence="2" id="KW-0732">Signal</keyword>
<comment type="caution">
    <text evidence="6">The sequence shown here is derived from an EMBL/GenBank/DDBJ whole genome shotgun (WGS) entry which is preliminary data.</text>
</comment>
<evidence type="ECO:0000313" key="6">
    <source>
        <dbReference type="EMBL" id="TKS02859.1"/>
    </source>
</evidence>
<dbReference type="PROSITE" id="PS50842">
    <property type="entry name" value="EXPANSIN_EG45"/>
    <property type="match status" value="1"/>
</dbReference>
<dbReference type="InterPro" id="IPR007118">
    <property type="entry name" value="Expan_Lol_pI"/>
</dbReference>
<dbReference type="SMART" id="SM00837">
    <property type="entry name" value="DPBB_1"/>
    <property type="match status" value="1"/>
</dbReference>
<dbReference type="InterPro" id="IPR007112">
    <property type="entry name" value="Expansin/allergen_DPBB_dom"/>
</dbReference>
<dbReference type="PRINTS" id="PR01225">
    <property type="entry name" value="EXPANSNFAMLY"/>
</dbReference>
<keyword evidence="1 4" id="KW-0964">Secreted</keyword>
<gene>
    <name evidence="6" type="ORF">D5086_0000158810</name>
</gene>
<comment type="similarity">
    <text evidence="4">Belongs to the expansin family. Expansin A subfamily.</text>
</comment>
<reference evidence="6" key="1">
    <citation type="submission" date="2018-10" db="EMBL/GenBank/DDBJ databases">
        <title>Population genomic analysis revealed the cold adaptation of white poplar.</title>
        <authorList>
            <person name="Liu Y.-J."/>
        </authorList>
    </citation>
    <scope>NUCLEOTIDE SEQUENCE [LARGE SCALE GENOMIC DNA]</scope>
    <source>
        <strain evidence="6">PAL-ZL1</strain>
    </source>
</reference>